<dbReference type="InterPro" id="IPR032675">
    <property type="entry name" value="LRR_dom_sf"/>
</dbReference>
<keyword evidence="8 11" id="KW-0472">Membrane</keyword>
<dbReference type="InterPro" id="IPR001611">
    <property type="entry name" value="Leu-rich_rpt"/>
</dbReference>
<dbReference type="Pfam" id="PF08263">
    <property type="entry name" value="LRRNT_2"/>
    <property type="match status" value="1"/>
</dbReference>
<evidence type="ECO:0000313" key="13">
    <source>
        <dbReference type="Proteomes" id="UP000515211"/>
    </source>
</evidence>
<evidence type="ECO:0000256" key="6">
    <source>
        <dbReference type="ARBA" id="ARBA00022737"/>
    </source>
</evidence>
<evidence type="ECO:0000256" key="4">
    <source>
        <dbReference type="ARBA" id="ARBA00022692"/>
    </source>
</evidence>
<dbReference type="InterPro" id="IPR046956">
    <property type="entry name" value="RLP23-like"/>
</dbReference>
<evidence type="ECO:0000256" key="11">
    <source>
        <dbReference type="SAM" id="Phobius"/>
    </source>
</evidence>
<dbReference type="GeneID" id="110278799"/>
<dbReference type="Gene3D" id="3.80.10.10">
    <property type="entry name" value="Ribonuclease Inhibitor"/>
    <property type="match status" value="2"/>
</dbReference>
<dbReference type="InterPro" id="IPR013210">
    <property type="entry name" value="LRR_N_plant-typ"/>
</dbReference>
<dbReference type="GO" id="GO:0016020">
    <property type="term" value="C:membrane"/>
    <property type="evidence" value="ECO:0007669"/>
    <property type="project" value="UniProtKB-SubCell"/>
</dbReference>
<feature type="domain" description="Leucine-rich repeat-containing N-terminal plant-type" evidence="12">
    <location>
        <begin position="39"/>
        <end position="78"/>
    </location>
</feature>
<evidence type="ECO:0000256" key="8">
    <source>
        <dbReference type="ARBA" id="ARBA00023136"/>
    </source>
</evidence>
<feature type="transmembrane region" description="Helical" evidence="11">
    <location>
        <begin position="12"/>
        <end position="31"/>
    </location>
</feature>
<organism evidence="13 14">
    <name type="scientific">Arachis duranensis</name>
    <name type="common">Wild peanut</name>
    <dbReference type="NCBI Taxonomy" id="130453"/>
    <lineage>
        <taxon>Eukaryota</taxon>
        <taxon>Viridiplantae</taxon>
        <taxon>Streptophyta</taxon>
        <taxon>Embryophyta</taxon>
        <taxon>Tracheophyta</taxon>
        <taxon>Spermatophyta</taxon>
        <taxon>Magnoliopsida</taxon>
        <taxon>eudicotyledons</taxon>
        <taxon>Gunneridae</taxon>
        <taxon>Pentapetalae</taxon>
        <taxon>rosids</taxon>
        <taxon>fabids</taxon>
        <taxon>Fabales</taxon>
        <taxon>Fabaceae</taxon>
        <taxon>Papilionoideae</taxon>
        <taxon>50 kb inversion clade</taxon>
        <taxon>dalbergioids sensu lato</taxon>
        <taxon>Dalbergieae</taxon>
        <taxon>Pterocarpus clade</taxon>
        <taxon>Arachis</taxon>
    </lineage>
</organism>
<keyword evidence="10" id="KW-0325">Glycoprotein</keyword>
<protein>
    <submittedName>
        <fullName evidence="14">Probable LRR receptor-like serine/threonine-protein kinase At3g47570</fullName>
    </submittedName>
</protein>
<keyword evidence="7 11" id="KW-1133">Transmembrane helix</keyword>
<comment type="subcellular location">
    <subcellularLocation>
        <location evidence="1">Membrane</location>
        <topology evidence="1">Single-pass type I membrane protein</topology>
    </subcellularLocation>
</comment>
<evidence type="ECO:0000256" key="10">
    <source>
        <dbReference type="ARBA" id="ARBA00023180"/>
    </source>
</evidence>
<dbReference type="PANTHER" id="PTHR48063:SF112">
    <property type="entry name" value="RECEPTOR LIKE PROTEIN 30-LIKE"/>
    <property type="match status" value="1"/>
</dbReference>
<dbReference type="Pfam" id="PF13855">
    <property type="entry name" value="LRR_8"/>
    <property type="match status" value="2"/>
</dbReference>
<dbReference type="Proteomes" id="UP000515211">
    <property type="component" value="Chromosome 3"/>
</dbReference>
<reference evidence="13" key="1">
    <citation type="journal article" date="2016" name="Nat. Genet.">
        <title>The genome sequences of Arachis duranensis and Arachis ipaensis, the diploid ancestors of cultivated peanut.</title>
        <authorList>
            <person name="Bertioli D.J."/>
            <person name="Cannon S.B."/>
            <person name="Froenicke L."/>
            <person name="Huang G."/>
            <person name="Farmer A.D."/>
            <person name="Cannon E.K."/>
            <person name="Liu X."/>
            <person name="Gao D."/>
            <person name="Clevenger J."/>
            <person name="Dash S."/>
            <person name="Ren L."/>
            <person name="Moretzsohn M.C."/>
            <person name="Shirasawa K."/>
            <person name="Huang W."/>
            <person name="Vidigal B."/>
            <person name="Abernathy B."/>
            <person name="Chu Y."/>
            <person name="Niederhuth C.E."/>
            <person name="Umale P."/>
            <person name="Araujo A.C."/>
            <person name="Kozik A."/>
            <person name="Kim K.D."/>
            <person name="Burow M.D."/>
            <person name="Varshney R.K."/>
            <person name="Wang X."/>
            <person name="Zhang X."/>
            <person name="Barkley N."/>
            <person name="Guimaraes P.M."/>
            <person name="Isobe S."/>
            <person name="Guo B."/>
            <person name="Liao B."/>
            <person name="Stalker H.T."/>
            <person name="Schmitz R.J."/>
            <person name="Scheffler B.E."/>
            <person name="Leal-Bertioli S.C."/>
            <person name="Xun X."/>
            <person name="Jackson S.A."/>
            <person name="Michelmore R."/>
            <person name="Ozias-Akins P."/>
        </authorList>
    </citation>
    <scope>NUCLEOTIDE SEQUENCE [LARGE SCALE GENOMIC DNA]</scope>
    <source>
        <strain evidence="13">cv. V14167</strain>
    </source>
</reference>
<dbReference type="AlphaFoldDB" id="A0A6P5N7G4"/>
<evidence type="ECO:0000256" key="2">
    <source>
        <dbReference type="ARBA" id="ARBA00009592"/>
    </source>
</evidence>
<proteinExistence type="inferred from homology"/>
<evidence type="ECO:0000313" key="14">
    <source>
        <dbReference type="RefSeq" id="XP_020992730.1"/>
    </source>
</evidence>
<keyword evidence="13" id="KW-1185">Reference proteome</keyword>
<evidence type="ECO:0000259" key="12">
    <source>
        <dbReference type="Pfam" id="PF08263"/>
    </source>
</evidence>
<comment type="similarity">
    <text evidence="2">Belongs to the RLP family.</text>
</comment>
<keyword evidence="3" id="KW-0433">Leucine-rich repeat</keyword>
<reference evidence="14" key="2">
    <citation type="submission" date="2025-08" db="UniProtKB">
        <authorList>
            <consortium name="RefSeq"/>
        </authorList>
    </citation>
    <scope>IDENTIFICATION</scope>
    <source>
        <tissue evidence="14">Whole plant</tissue>
    </source>
</reference>
<evidence type="ECO:0000256" key="7">
    <source>
        <dbReference type="ARBA" id="ARBA00022989"/>
    </source>
</evidence>
<evidence type="ECO:0000256" key="5">
    <source>
        <dbReference type="ARBA" id="ARBA00022729"/>
    </source>
</evidence>
<sequence>MNNKLYSSLCTFFTYCFSLQLHYYFFMSLIVSGTNFTTRDKHALVALKSSITQDPHHFLTHNWSTNFSVCNWFGVTCDHRHGRVRTLNLGDMGLSGTIPSHLGNLSFLIELNLGGNTFHHNLPQELVHLRRLKSLNLSYNEFSGNVPQWIGALSSLQHLNLKNNRFGGVIPKSISNLTVLETLEIGHNLIEGSIPYEVGRMSQLRILSMSVNHLSGPLFFAWNQFVL</sequence>
<keyword evidence="9" id="KW-0675">Receptor</keyword>
<dbReference type="FunFam" id="3.80.10.10:FF:000275">
    <property type="entry name" value="Leucine-rich repeat receptor-like protein kinase"/>
    <property type="match status" value="1"/>
</dbReference>
<dbReference type="PANTHER" id="PTHR48063">
    <property type="entry name" value="LRR RECEPTOR-LIKE KINASE"/>
    <property type="match status" value="1"/>
</dbReference>
<dbReference type="SUPFAM" id="SSF52058">
    <property type="entry name" value="L domain-like"/>
    <property type="match status" value="1"/>
</dbReference>
<gene>
    <name evidence="14" type="primary">LOC110278799</name>
</gene>
<name>A0A6P5N7G4_ARADU</name>
<keyword evidence="4 11" id="KW-0812">Transmembrane</keyword>
<dbReference type="KEGG" id="adu:110278799"/>
<keyword evidence="6" id="KW-0677">Repeat</keyword>
<evidence type="ECO:0000256" key="3">
    <source>
        <dbReference type="ARBA" id="ARBA00022614"/>
    </source>
</evidence>
<accession>A0A6P5N7G4</accession>
<keyword evidence="5" id="KW-0732">Signal</keyword>
<dbReference type="RefSeq" id="XP_020992730.1">
    <property type="nucleotide sequence ID" value="XM_021137071.1"/>
</dbReference>
<evidence type="ECO:0000256" key="1">
    <source>
        <dbReference type="ARBA" id="ARBA00004479"/>
    </source>
</evidence>
<evidence type="ECO:0000256" key="9">
    <source>
        <dbReference type="ARBA" id="ARBA00023170"/>
    </source>
</evidence>